<dbReference type="InParanoid" id="K0IJU5"/>
<evidence type="ECO:0000256" key="5">
    <source>
        <dbReference type="ARBA" id="ARBA00022694"/>
    </source>
</evidence>
<evidence type="ECO:0000256" key="6">
    <source>
        <dbReference type="ARBA" id="ARBA00022884"/>
    </source>
</evidence>
<evidence type="ECO:0000256" key="7">
    <source>
        <dbReference type="ARBA" id="ARBA00039099"/>
    </source>
</evidence>
<dbReference type="EC" id="2.1.1.216" evidence="7"/>
<evidence type="ECO:0000256" key="4">
    <source>
        <dbReference type="ARBA" id="ARBA00022691"/>
    </source>
</evidence>
<dbReference type="InterPro" id="IPR029063">
    <property type="entry name" value="SAM-dependent_MTases_sf"/>
</dbReference>
<keyword evidence="10" id="KW-1185">Reference proteome</keyword>
<keyword evidence="5 8" id="KW-0819">tRNA processing</keyword>
<sequence>MAAEEKEKKDFVRTVEGRTTFLVPQSSLTERVPPKTPAFFNPAARLNRDLSVLAYRAFAPSLTRKTFADSFTGIGARALRVAVEVPEIEKVYGNDINPVAIEAARKAAKINSVDSKCHFSIDEVCKFLLHGDSEGERFGIVDLDPFGTPAKHIDCVLRAVLDGGLVSITATDTAVLCGVYPEVCLRRYYGRPLNNSYGNETAIRLLLSLIALTASRLELSIRPLFVHAAMHYLRIYASVSVSSSEANDVYASIGYVMHCLQCGHRFKTEEYNNAKKCELCGSVMRTGGQLWTGPFHDREFVKKMMLEQSPDRQSKKVLDAAAEEESGIPYYFRADEISAKLRTNPHSVQNIIERLQSAGFVASKTVLNPSAFKTDARIDQILEALK</sequence>
<proteinExistence type="inferred from homology"/>
<accession>K0IJU5</accession>
<dbReference type="OrthoDB" id="372177at2157"/>
<dbReference type="HOGENOM" id="CLU_010862_5_1_2"/>
<dbReference type="GeneID" id="13797265"/>
<dbReference type="Gene3D" id="3.40.50.150">
    <property type="entry name" value="Vaccinia Virus protein VP39"/>
    <property type="match status" value="1"/>
</dbReference>
<dbReference type="RefSeq" id="WP_015020902.1">
    <property type="nucleotide sequence ID" value="NC_018719.1"/>
</dbReference>
<evidence type="ECO:0000313" key="9">
    <source>
        <dbReference type="EMBL" id="AFU60370.1"/>
    </source>
</evidence>
<organism evidence="9 10">
    <name type="scientific">Nitrososphaera gargensis (strain Ga9.2)</name>
    <dbReference type="NCBI Taxonomy" id="1237085"/>
    <lineage>
        <taxon>Archaea</taxon>
        <taxon>Nitrososphaerota</taxon>
        <taxon>Nitrososphaeria</taxon>
        <taxon>Nitrososphaerales</taxon>
        <taxon>Nitrososphaeraceae</taxon>
        <taxon>Nitrososphaera</taxon>
    </lineage>
</organism>
<evidence type="ECO:0000313" key="10">
    <source>
        <dbReference type="Proteomes" id="UP000008037"/>
    </source>
</evidence>
<keyword evidence="3 8" id="KW-0808">Transferase</keyword>
<name>K0IJU5_NITGG</name>
<dbReference type="CDD" id="cd02440">
    <property type="entry name" value="AdoMet_MTases"/>
    <property type="match status" value="1"/>
</dbReference>
<dbReference type="InterPro" id="IPR002905">
    <property type="entry name" value="Trm1"/>
</dbReference>
<dbReference type="Gene3D" id="3.30.56.70">
    <property type="entry name" value="N2,N2-dimethylguanosine tRNA methyltransferase, C-terminal domain"/>
    <property type="match status" value="1"/>
</dbReference>
<keyword evidence="6 8" id="KW-0694">RNA-binding</keyword>
<dbReference type="STRING" id="1237085.Ngar_c34550"/>
<dbReference type="Pfam" id="PF02005">
    <property type="entry name" value="TRM"/>
    <property type="match status" value="1"/>
</dbReference>
<evidence type="ECO:0000256" key="1">
    <source>
        <dbReference type="ARBA" id="ARBA00022555"/>
    </source>
</evidence>
<reference evidence="9 10" key="1">
    <citation type="journal article" date="2012" name="Environ. Microbiol.">
        <title>The genome of the ammonia-oxidizing Candidatus Nitrososphaera gargensis: insights into metabolic versatility and environmental adaptations.</title>
        <authorList>
            <person name="Spang A."/>
            <person name="Poehlein A."/>
            <person name="Offre P."/>
            <person name="Zumbragel S."/>
            <person name="Haider S."/>
            <person name="Rychlik N."/>
            <person name="Nowka B."/>
            <person name="Schmeisser C."/>
            <person name="Lebedeva E.V."/>
            <person name="Rattei T."/>
            <person name="Bohm C."/>
            <person name="Schmid M."/>
            <person name="Galushko A."/>
            <person name="Hatzenpichler R."/>
            <person name="Weinmaier T."/>
            <person name="Daniel R."/>
            <person name="Schleper C."/>
            <person name="Spieck E."/>
            <person name="Streit W."/>
            <person name="Wagner M."/>
        </authorList>
    </citation>
    <scope>NUCLEOTIDE SEQUENCE [LARGE SCALE GENOMIC DNA]</scope>
    <source>
        <strain evidence="10">Ga9.2</strain>
    </source>
</reference>
<dbReference type="GO" id="GO:0002940">
    <property type="term" value="P:tRNA N2-guanine methylation"/>
    <property type="evidence" value="ECO:0007669"/>
    <property type="project" value="TreeGrafter"/>
</dbReference>
<dbReference type="PROSITE" id="PS51626">
    <property type="entry name" value="SAM_MT_TRM1"/>
    <property type="match status" value="1"/>
</dbReference>
<keyword evidence="4 8" id="KW-0949">S-adenosyl-L-methionine</keyword>
<dbReference type="SUPFAM" id="SSF53335">
    <property type="entry name" value="S-adenosyl-L-methionine-dependent methyltransferases"/>
    <property type="match status" value="1"/>
</dbReference>
<dbReference type="FunCoup" id="K0IJU5">
    <property type="interactions" value="224"/>
</dbReference>
<dbReference type="AlphaFoldDB" id="K0IJU5"/>
<keyword evidence="2 8" id="KW-0489">Methyltransferase</keyword>
<dbReference type="GO" id="GO:0160104">
    <property type="term" value="F:tRNA (guanine(26)-N2)-dimethyltransferase activity"/>
    <property type="evidence" value="ECO:0007669"/>
    <property type="project" value="UniProtKB-EC"/>
</dbReference>
<dbReference type="PANTHER" id="PTHR10631">
    <property type="entry name" value="N 2 ,N 2 -DIMETHYLGUANOSINE TRNA METHYLTRANSFERASE"/>
    <property type="match status" value="1"/>
</dbReference>
<comment type="similarity">
    <text evidence="8">Belongs to the class I-like SAM-binding methyltransferase superfamily. Trm1 family.</text>
</comment>
<evidence type="ECO:0000256" key="8">
    <source>
        <dbReference type="PROSITE-ProRule" id="PRU00958"/>
    </source>
</evidence>
<gene>
    <name evidence="9" type="primary">trm1</name>
    <name evidence="9" type="ordered locus">Ngar_c34550</name>
</gene>
<dbReference type="InterPro" id="IPR042296">
    <property type="entry name" value="tRNA_met_Trm1_C"/>
</dbReference>
<dbReference type="GO" id="GO:0000049">
    <property type="term" value="F:tRNA binding"/>
    <property type="evidence" value="ECO:0007669"/>
    <property type="project" value="UniProtKB-UniRule"/>
</dbReference>
<protein>
    <recommendedName>
        <fullName evidence="7">tRNA (guanine(26)-N(2))-dimethyltransferase</fullName>
        <ecNumber evidence="7">2.1.1.216</ecNumber>
    </recommendedName>
</protein>
<dbReference type="EMBL" id="CP002408">
    <property type="protein sequence ID" value="AFU60370.1"/>
    <property type="molecule type" value="Genomic_DNA"/>
</dbReference>
<dbReference type="NCBIfam" id="TIGR00308">
    <property type="entry name" value="TRM1"/>
    <property type="match status" value="1"/>
</dbReference>
<keyword evidence="1 8" id="KW-0820">tRNA-binding</keyword>
<evidence type="ECO:0000256" key="2">
    <source>
        <dbReference type="ARBA" id="ARBA00022603"/>
    </source>
</evidence>
<dbReference type="PANTHER" id="PTHR10631:SF3">
    <property type="entry name" value="TRNA (GUANINE(26)-N(2))-DIMETHYLTRANSFERASE"/>
    <property type="match status" value="1"/>
</dbReference>
<evidence type="ECO:0000256" key="3">
    <source>
        <dbReference type="ARBA" id="ARBA00022679"/>
    </source>
</evidence>
<dbReference type="Proteomes" id="UP000008037">
    <property type="component" value="Chromosome"/>
</dbReference>
<dbReference type="KEGG" id="nga:Ngar_c34550"/>